<evidence type="ECO:0000313" key="3">
    <source>
        <dbReference type="Proteomes" id="UP000037326"/>
    </source>
</evidence>
<dbReference type="PANTHER" id="PTHR35787">
    <property type="entry name" value="GLYCEROL UPTAKE OPERON ANTITERMINATOR REGULATORY PROTEIN"/>
    <property type="match status" value="1"/>
</dbReference>
<dbReference type="PANTHER" id="PTHR35787:SF1">
    <property type="entry name" value="GLYCEROL UPTAKE OPERON ANTITERMINATOR REGULATORY PROTEIN"/>
    <property type="match status" value="1"/>
</dbReference>
<dbReference type="PATRIC" id="fig|582475.4.peg.2976"/>
<keyword evidence="1" id="KW-0319">Glycerol metabolism</keyword>
<dbReference type="InterPro" id="IPR006699">
    <property type="entry name" value="GlpP"/>
</dbReference>
<keyword evidence="1" id="KW-0805">Transcription regulation</keyword>
<dbReference type="Gene3D" id="3.20.20.70">
    <property type="entry name" value="Aldolase class I"/>
    <property type="match status" value="1"/>
</dbReference>
<dbReference type="EMBL" id="LFXJ01000010">
    <property type="protein sequence ID" value="KMY29294.1"/>
    <property type="molecule type" value="Genomic_DNA"/>
</dbReference>
<dbReference type="InterPro" id="IPR013785">
    <property type="entry name" value="Aldolase_TIM"/>
</dbReference>
<dbReference type="Pfam" id="PF04309">
    <property type="entry name" value="G3P_antiterm"/>
    <property type="match status" value="1"/>
</dbReference>
<dbReference type="PIRSF" id="PIRSF016897">
    <property type="entry name" value="GlpP"/>
    <property type="match status" value="1"/>
</dbReference>
<evidence type="ECO:0000313" key="2">
    <source>
        <dbReference type="EMBL" id="KMY29294.1"/>
    </source>
</evidence>
<name>A0A0K9F3W8_9BACI</name>
<dbReference type="AlphaFoldDB" id="A0A0K9F3W8"/>
<dbReference type="GO" id="GO:0006071">
    <property type="term" value="P:glycerol metabolic process"/>
    <property type="evidence" value="ECO:0007669"/>
    <property type="project" value="UniProtKB-UniRule"/>
</dbReference>
<evidence type="ECO:0000256" key="1">
    <source>
        <dbReference type="PIRNR" id="PIRNR016897"/>
    </source>
</evidence>
<protein>
    <recommendedName>
        <fullName evidence="1">Glycerol uptake operon antiterminator regulatory protein</fullName>
    </recommendedName>
</protein>
<keyword evidence="1" id="KW-0694">RNA-binding</keyword>
<accession>A0A0K9F3W8</accession>
<dbReference type="SUPFAM" id="SSF110391">
    <property type="entry name" value="GlpP-like"/>
    <property type="match status" value="1"/>
</dbReference>
<dbReference type="OrthoDB" id="9799580at2"/>
<gene>
    <name evidence="2" type="ORF">ACZ11_19525</name>
</gene>
<comment type="function">
    <text evidence="1">Regulates expression of the glpD operon. In the presence of glycerol 3-phosphate (G3P) causes antitermination of transcription of glpD at the inverted repeat of the leader region to enhance its transcription. Binds and stabilizes glpD leader mRNA.</text>
</comment>
<comment type="caution">
    <text evidence="2">The sequence shown here is derived from an EMBL/GenBank/DDBJ whole genome shotgun (WGS) entry which is preliminary data.</text>
</comment>
<reference evidence="3" key="1">
    <citation type="submission" date="2015-07" db="EMBL/GenBank/DDBJ databases">
        <authorList>
            <consortium name="Consortium for Microbial Forensics and Genomics (microFORGE)"/>
            <person name="Knight B.M."/>
            <person name="Roberts D.P."/>
            <person name="Lin D."/>
            <person name="Hari K."/>
            <person name="Fletcher J."/>
            <person name="Melcher U."/>
            <person name="Blagden T."/>
            <person name="Winegar R.A."/>
        </authorList>
    </citation>
    <scope>NUCLEOTIDE SEQUENCE [LARGE SCALE GENOMIC DNA]</scope>
    <source>
        <strain evidence="3">DSM 23493</strain>
    </source>
</reference>
<dbReference type="GO" id="GO:0001072">
    <property type="term" value="F:transcription antitermination factor activity, RNA binding"/>
    <property type="evidence" value="ECO:0007669"/>
    <property type="project" value="TreeGrafter"/>
</dbReference>
<proteinExistence type="predicted"/>
<organism evidence="2 3">
    <name type="scientific">Lysinibacillus xylanilyticus</name>
    <dbReference type="NCBI Taxonomy" id="582475"/>
    <lineage>
        <taxon>Bacteria</taxon>
        <taxon>Bacillati</taxon>
        <taxon>Bacillota</taxon>
        <taxon>Bacilli</taxon>
        <taxon>Bacillales</taxon>
        <taxon>Bacillaceae</taxon>
        <taxon>Lysinibacillus</taxon>
    </lineage>
</organism>
<dbReference type="GO" id="GO:0045893">
    <property type="term" value="P:positive regulation of DNA-templated transcription"/>
    <property type="evidence" value="ECO:0007669"/>
    <property type="project" value="TreeGrafter"/>
</dbReference>
<dbReference type="GO" id="GO:0003723">
    <property type="term" value="F:RNA binding"/>
    <property type="evidence" value="ECO:0007669"/>
    <property type="project" value="UniProtKB-KW"/>
</dbReference>
<sequence>MNFNDQQIIPAARTIKQFDEILNSRFEYIVLLEVHISSLMSIKREADRNGKKLIIHADLIHGLKTDNFAADFLCNDIRPAGIISTRSNMLIKAKSRGIIAIQRVFLIDTIALEKSFSMIESAKPDYIELLPGIIPSMISEVHQRTKIPVITGGLVRTVESIEEALSSGAVAITTSNKELWENFQKYC</sequence>
<dbReference type="RefSeq" id="WP_049668200.1">
    <property type="nucleotide sequence ID" value="NZ_LFXJ01000010.1"/>
</dbReference>
<keyword evidence="1" id="KW-0804">Transcription</keyword>
<dbReference type="Proteomes" id="UP000037326">
    <property type="component" value="Unassembled WGS sequence"/>
</dbReference>
<dbReference type="GeneID" id="96600403"/>